<proteinExistence type="predicted"/>
<organism evidence="1 2">
    <name type="scientific">Janthinobacterium agaricidamnosum</name>
    <dbReference type="NCBI Taxonomy" id="55508"/>
    <lineage>
        <taxon>Bacteria</taxon>
        <taxon>Pseudomonadati</taxon>
        <taxon>Pseudomonadota</taxon>
        <taxon>Betaproteobacteria</taxon>
        <taxon>Burkholderiales</taxon>
        <taxon>Oxalobacteraceae</taxon>
        <taxon>Janthinobacterium</taxon>
    </lineage>
</organism>
<dbReference type="AlphaFoldDB" id="A0A3G2E3Y5"/>
<accession>A0A3G2E3Y5</accession>
<dbReference type="EMBL" id="CP033019">
    <property type="protein sequence ID" value="AYM74460.1"/>
    <property type="molecule type" value="Genomic_DNA"/>
</dbReference>
<protein>
    <submittedName>
        <fullName evidence="1">Uncharacterized protein</fullName>
    </submittedName>
</protein>
<sequence length="64" mass="6517">MGNWCEIYGAGSGPKGGYGIQLPGLDMPIKILTAVDTVRNTTNGMRGIIQGRISGAAEVGQGPA</sequence>
<reference evidence="1 2" key="1">
    <citation type="submission" date="2018-10" db="EMBL/GenBank/DDBJ databases">
        <title>Effects of UV and annual dynamics of microbial communities in freshwater RAS systems.</title>
        <authorList>
            <person name="Bekkelund A.K."/>
            <person name="Hansen B.R."/>
            <person name="Stokken H."/>
            <person name="Eriksen B.F."/>
            <person name="Kashulin N.A."/>
        </authorList>
    </citation>
    <scope>NUCLEOTIDE SEQUENCE [LARGE SCALE GENOMIC DNA]</scope>
    <source>
        <strain evidence="1 2">BHSEK</strain>
    </source>
</reference>
<evidence type="ECO:0000313" key="1">
    <source>
        <dbReference type="EMBL" id="AYM74460.1"/>
    </source>
</evidence>
<evidence type="ECO:0000313" key="2">
    <source>
        <dbReference type="Proteomes" id="UP000279594"/>
    </source>
</evidence>
<dbReference type="Proteomes" id="UP000279594">
    <property type="component" value="Chromosome"/>
</dbReference>
<name>A0A3G2E3Y5_9BURK</name>
<gene>
    <name evidence="1" type="ORF">D9M09_00530</name>
</gene>
<keyword evidence="2" id="KW-1185">Reference proteome</keyword>